<comment type="caution">
    <text evidence="2">The sequence shown here is derived from an EMBL/GenBank/DDBJ whole genome shotgun (WGS) entry which is preliminary data.</text>
</comment>
<dbReference type="AlphaFoldDB" id="A0A2N5S4Q4"/>
<evidence type="ECO:0000256" key="1">
    <source>
        <dbReference type="SAM" id="MobiDB-lite"/>
    </source>
</evidence>
<reference evidence="2 3" key="1">
    <citation type="submission" date="2017-11" db="EMBL/GenBank/DDBJ databases">
        <title>De novo assembly and phasing of dikaryotic genomes from two isolates of Puccinia coronata f. sp. avenae, the causal agent of oat crown rust.</title>
        <authorList>
            <person name="Miller M.E."/>
            <person name="Zhang Y."/>
            <person name="Omidvar V."/>
            <person name="Sperschneider J."/>
            <person name="Schwessinger B."/>
            <person name="Raley C."/>
            <person name="Palmer J.M."/>
            <person name="Garnica D."/>
            <person name="Upadhyaya N."/>
            <person name="Rathjen J."/>
            <person name="Taylor J.M."/>
            <person name="Park R.F."/>
            <person name="Dodds P.N."/>
            <person name="Hirsch C.D."/>
            <person name="Kianian S.F."/>
            <person name="Figueroa M."/>
        </authorList>
    </citation>
    <scope>NUCLEOTIDE SEQUENCE [LARGE SCALE GENOMIC DNA]</scope>
    <source>
        <strain evidence="2">12SD80</strain>
    </source>
</reference>
<evidence type="ECO:0000313" key="3">
    <source>
        <dbReference type="Proteomes" id="UP000235392"/>
    </source>
</evidence>
<organism evidence="2 3">
    <name type="scientific">Puccinia coronata f. sp. avenae</name>
    <dbReference type="NCBI Taxonomy" id="200324"/>
    <lineage>
        <taxon>Eukaryota</taxon>
        <taxon>Fungi</taxon>
        <taxon>Dikarya</taxon>
        <taxon>Basidiomycota</taxon>
        <taxon>Pucciniomycotina</taxon>
        <taxon>Pucciniomycetes</taxon>
        <taxon>Pucciniales</taxon>
        <taxon>Pucciniaceae</taxon>
        <taxon>Puccinia</taxon>
    </lineage>
</organism>
<feature type="region of interest" description="Disordered" evidence="1">
    <location>
        <begin position="173"/>
        <end position="202"/>
    </location>
</feature>
<name>A0A2N5S4Q4_9BASI</name>
<dbReference type="EMBL" id="PGCI01001077">
    <property type="protein sequence ID" value="PLW08237.1"/>
    <property type="molecule type" value="Genomic_DNA"/>
</dbReference>
<accession>A0A2N5S4Q4</accession>
<sequence>MLELDEIGVFRICAGRDLSIEESSESLNLVSELTMGDTLVHNPMRVISSLCVRFRSPNAHSVSGSGLQTVPSQFKLYIVGQICTRLRKDHQSKSQEPNPWPLPLPTWTTTHRDDFPTQGAPRGRRSPSLVTGCGKRTWGATWDTVPAPVLMPPLRRHWSPGRTGCTTLMRLQPESSQAGPNDDLGQTAWYRPSAATGLEGAT</sequence>
<dbReference type="Proteomes" id="UP000235392">
    <property type="component" value="Unassembled WGS sequence"/>
</dbReference>
<feature type="region of interest" description="Disordered" evidence="1">
    <location>
        <begin position="88"/>
        <end position="130"/>
    </location>
</feature>
<protein>
    <submittedName>
        <fullName evidence="2">Uncharacterized protein</fullName>
    </submittedName>
</protein>
<proteinExistence type="predicted"/>
<gene>
    <name evidence="2" type="ORF">PCASD_24432</name>
</gene>
<evidence type="ECO:0000313" key="2">
    <source>
        <dbReference type="EMBL" id="PLW08237.1"/>
    </source>
</evidence>